<evidence type="ECO:0000256" key="6">
    <source>
        <dbReference type="ARBA" id="ARBA00022833"/>
    </source>
</evidence>
<comment type="similarity">
    <text evidence="2">Belongs to the GLI C2H2-type zinc-finger protein family.</text>
</comment>
<proteinExistence type="inferred from homology"/>
<evidence type="ECO:0000256" key="4">
    <source>
        <dbReference type="ARBA" id="ARBA00022737"/>
    </source>
</evidence>
<evidence type="ECO:0000256" key="5">
    <source>
        <dbReference type="ARBA" id="ARBA00022771"/>
    </source>
</evidence>
<sequence>MDILLSLSLVQETTTAGDNDTVLGPTIEPSFEYDQPSKEIHSNTNSETTGEESTDSDPILKNLFQQQDDSVYFDPIFLQNFSRAVIESQMYPESDMNSEKGQQHDKEKFILSCPSEKEPNDSSQGGHRLRVCLWANCGEVFINLQDLISHLSEVHMGKGKATYRCEWEGCPRIANPFTKRHKMYAHLRIHTGERPFVCPEPGKKPK</sequence>
<dbReference type="Proteomes" id="UP000253551">
    <property type="component" value="Unassembled WGS sequence"/>
</dbReference>
<dbReference type="PROSITE" id="PS50157">
    <property type="entry name" value="ZINC_FINGER_C2H2_2"/>
    <property type="match status" value="2"/>
</dbReference>
<keyword evidence="5 9" id="KW-0863">Zinc-finger</keyword>
<dbReference type="GO" id="GO:0005634">
    <property type="term" value="C:nucleus"/>
    <property type="evidence" value="ECO:0007669"/>
    <property type="project" value="UniProtKB-SubCell"/>
</dbReference>
<evidence type="ECO:0000256" key="7">
    <source>
        <dbReference type="ARBA" id="ARBA00023125"/>
    </source>
</evidence>
<dbReference type="OrthoDB" id="3437960at2759"/>
<dbReference type="Gene3D" id="3.30.160.60">
    <property type="entry name" value="Classic Zinc Finger"/>
    <property type="match status" value="2"/>
</dbReference>
<protein>
    <recommendedName>
        <fullName evidence="11">C2H2-type domain-containing protein</fullName>
    </recommendedName>
</protein>
<keyword evidence="4" id="KW-0677">Repeat</keyword>
<dbReference type="PANTHER" id="PTHR45718:SF8">
    <property type="entry name" value="GLIS FAMILY ZINC FINGER 2"/>
    <property type="match status" value="1"/>
</dbReference>
<evidence type="ECO:0000313" key="12">
    <source>
        <dbReference type="EMBL" id="RCI06904.1"/>
    </source>
</evidence>
<dbReference type="InterPro" id="IPR043359">
    <property type="entry name" value="GLI-like"/>
</dbReference>
<dbReference type="Pfam" id="PF21816">
    <property type="entry name" value="Zap1_zf1"/>
    <property type="match status" value="1"/>
</dbReference>
<dbReference type="GO" id="GO:0000978">
    <property type="term" value="F:RNA polymerase II cis-regulatory region sequence-specific DNA binding"/>
    <property type="evidence" value="ECO:0007669"/>
    <property type="project" value="TreeGrafter"/>
</dbReference>
<dbReference type="GO" id="GO:0000981">
    <property type="term" value="F:DNA-binding transcription factor activity, RNA polymerase II-specific"/>
    <property type="evidence" value="ECO:0007669"/>
    <property type="project" value="TreeGrafter"/>
</dbReference>
<comment type="caution">
    <text evidence="12">The sequence shown here is derived from an EMBL/GenBank/DDBJ whole genome shotgun (WGS) entry which is preliminary data.</text>
</comment>
<dbReference type="InterPro" id="IPR013087">
    <property type="entry name" value="Znf_C2H2_type"/>
</dbReference>
<evidence type="ECO:0000256" key="3">
    <source>
        <dbReference type="ARBA" id="ARBA00022723"/>
    </source>
</evidence>
<evidence type="ECO:0000256" key="1">
    <source>
        <dbReference type="ARBA" id="ARBA00004123"/>
    </source>
</evidence>
<dbReference type="InterPro" id="IPR048420">
    <property type="entry name" value="Zap1-like_Znf1"/>
</dbReference>
<keyword evidence="6" id="KW-0862">Zinc</keyword>
<dbReference type="SMART" id="SM00355">
    <property type="entry name" value="ZnF_C2H2"/>
    <property type="match status" value="2"/>
</dbReference>
<dbReference type="InterPro" id="IPR056436">
    <property type="entry name" value="Znf-C2H2_ZIC1-5/GLI1-3-like"/>
</dbReference>
<dbReference type="Pfam" id="PF23561">
    <property type="entry name" value="zf-C2H2_15"/>
    <property type="match status" value="1"/>
</dbReference>
<reference evidence="12 13" key="1">
    <citation type="journal article" date="2018" name="G3 (Bethesda)">
        <title>Phylogenetic and Phylogenomic Definition of Rhizopus Species.</title>
        <authorList>
            <person name="Gryganskyi A.P."/>
            <person name="Golan J."/>
            <person name="Dolatabadi S."/>
            <person name="Mondo S."/>
            <person name="Robb S."/>
            <person name="Idnurm A."/>
            <person name="Muszewska A."/>
            <person name="Steczkiewicz K."/>
            <person name="Masonjones S."/>
            <person name="Liao H.L."/>
            <person name="Gajdeczka M.T."/>
            <person name="Anike F."/>
            <person name="Vuek A."/>
            <person name="Anishchenko I.M."/>
            <person name="Voigt K."/>
            <person name="de Hoog G.S."/>
            <person name="Smith M.E."/>
            <person name="Heitman J."/>
            <person name="Vilgalys R."/>
            <person name="Stajich J.E."/>
        </authorList>
    </citation>
    <scope>NUCLEOTIDE SEQUENCE [LARGE SCALE GENOMIC DNA]</scope>
    <source>
        <strain evidence="12 13">LSU 92-RS-03</strain>
    </source>
</reference>
<dbReference type="PANTHER" id="PTHR45718">
    <property type="entry name" value="TRANSCRIPTIONAL ACTIVATOR CUBITUS INTERRUPTUS"/>
    <property type="match status" value="1"/>
</dbReference>
<dbReference type="InterPro" id="IPR036236">
    <property type="entry name" value="Znf_C2H2_sf"/>
</dbReference>
<keyword evidence="8" id="KW-0539">Nucleus</keyword>
<feature type="region of interest" description="Disordered" evidence="10">
    <location>
        <begin position="16"/>
        <end position="57"/>
    </location>
</feature>
<comment type="subcellular location">
    <subcellularLocation>
        <location evidence="1">Nucleus</location>
    </subcellularLocation>
</comment>
<evidence type="ECO:0000259" key="11">
    <source>
        <dbReference type="PROSITE" id="PS50157"/>
    </source>
</evidence>
<evidence type="ECO:0000313" key="13">
    <source>
        <dbReference type="Proteomes" id="UP000253551"/>
    </source>
</evidence>
<keyword evidence="7" id="KW-0238">DNA-binding</keyword>
<dbReference type="EMBL" id="PJQM01000065">
    <property type="protein sequence ID" value="RCI06904.1"/>
    <property type="molecule type" value="Genomic_DNA"/>
</dbReference>
<dbReference type="GO" id="GO:0008270">
    <property type="term" value="F:zinc ion binding"/>
    <property type="evidence" value="ECO:0007669"/>
    <property type="project" value="UniProtKB-KW"/>
</dbReference>
<dbReference type="STRING" id="4846.A0A367KXK2"/>
<dbReference type="PROSITE" id="PS00028">
    <property type="entry name" value="ZINC_FINGER_C2H2_1"/>
    <property type="match status" value="1"/>
</dbReference>
<evidence type="ECO:0000256" key="9">
    <source>
        <dbReference type="PROSITE-ProRule" id="PRU00042"/>
    </source>
</evidence>
<name>A0A367KXK2_RHIST</name>
<keyword evidence="3" id="KW-0479">Metal-binding</keyword>
<evidence type="ECO:0000256" key="8">
    <source>
        <dbReference type="ARBA" id="ARBA00023242"/>
    </source>
</evidence>
<evidence type="ECO:0000256" key="2">
    <source>
        <dbReference type="ARBA" id="ARBA00010831"/>
    </source>
</evidence>
<keyword evidence="13" id="KW-1185">Reference proteome</keyword>
<feature type="domain" description="C2H2-type" evidence="11">
    <location>
        <begin position="163"/>
        <end position="195"/>
    </location>
</feature>
<organism evidence="12 13">
    <name type="scientific">Rhizopus stolonifer</name>
    <name type="common">Rhizopus nigricans</name>
    <dbReference type="NCBI Taxonomy" id="4846"/>
    <lineage>
        <taxon>Eukaryota</taxon>
        <taxon>Fungi</taxon>
        <taxon>Fungi incertae sedis</taxon>
        <taxon>Mucoromycota</taxon>
        <taxon>Mucoromycotina</taxon>
        <taxon>Mucoromycetes</taxon>
        <taxon>Mucorales</taxon>
        <taxon>Mucorineae</taxon>
        <taxon>Rhizopodaceae</taxon>
        <taxon>Rhizopus</taxon>
    </lineage>
</organism>
<feature type="domain" description="C2H2-type" evidence="11">
    <location>
        <begin position="130"/>
        <end position="160"/>
    </location>
</feature>
<dbReference type="AlphaFoldDB" id="A0A367KXK2"/>
<dbReference type="SUPFAM" id="SSF57667">
    <property type="entry name" value="beta-beta-alpha zinc fingers"/>
    <property type="match status" value="2"/>
</dbReference>
<evidence type="ECO:0000256" key="10">
    <source>
        <dbReference type="SAM" id="MobiDB-lite"/>
    </source>
</evidence>
<gene>
    <name evidence="12" type="ORF">CU098_013835</name>
</gene>
<accession>A0A367KXK2</accession>